<feature type="compositionally biased region" description="Acidic residues" evidence="1">
    <location>
        <begin position="69"/>
        <end position="79"/>
    </location>
</feature>
<sequence length="282" mass="32884">MKLEKTNVDIFKELKSLKEDFSMLMEINDAFSTENEELKRKIRASEINDIESKHLFKKAKGKRSVVQISDDDDKDEDDLMNSKSNATEESPEEPNERDFSTLMEINDAFASFQKAKGKGSVVQISDDDNKDEDVDDDLMDSKLNATEESPEEPNEREARVTRWLSSLHKSRRSKLSLRIFGKESMNNRRVYANNRLNDLRLLLRNIFNKHVRVRQTAQQLRPWNYDDEIQCYDKVPPDDAPDWSYVDQPDMVYDTEYTGDDDDLNIDDEDLDAILKISIKQV</sequence>
<name>A0A2N1MDW4_9GLOM</name>
<reference evidence="2 3" key="2">
    <citation type="submission" date="2017-10" db="EMBL/GenBank/DDBJ databases">
        <title>Extensive intraspecific genome diversity in a model arbuscular mycorrhizal fungus.</title>
        <authorList>
            <person name="Chen E.C.H."/>
            <person name="Morin E."/>
            <person name="Baudet D."/>
            <person name="Noel J."/>
            <person name="Ndikumana S."/>
            <person name="Charron P."/>
            <person name="St-Onge C."/>
            <person name="Giorgi J."/>
            <person name="Grigoriev I.V."/>
            <person name="Roux C."/>
            <person name="Martin F.M."/>
            <person name="Corradi N."/>
        </authorList>
    </citation>
    <scope>NUCLEOTIDE SEQUENCE [LARGE SCALE GENOMIC DNA]</scope>
    <source>
        <strain evidence="2 3">C2</strain>
    </source>
</reference>
<accession>A0A2N1MDW4</accession>
<dbReference type="VEuPathDB" id="FungiDB:RhiirA1_477889"/>
<gene>
    <name evidence="2" type="ORF">RhiirC2_719540</name>
</gene>
<evidence type="ECO:0000313" key="3">
    <source>
        <dbReference type="Proteomes" id="UP000233469"/>
    </source>
</evidence>
<dbReference type="VEuPathDB" id="FungiDB:RhiirA1_483144"/>
<comment type="caution">
    <text evidence="2">The sequence shown here is derived from an EMBL/GenBank/DDBJ whole genome shotgun (WGS) entry which is preliminary data.</text>
</comment>
<feature type="region of interest" description="Disordered" evidence="1">
    <location>
        <begin position="60"/>
        <end position="97"/>
    </location>
</feature>
<reference evidence="2 3" key="1">
    <citation type="submission" date="2016-04" db="EMBL/GenBank/DDBJ databases">
        <title>Genome analyses suggest a sexual origin of heterokaryosis in a supposedly ancient asexual fungus.</title>
        <authorList>
            <person name="Ropars J."/>
            <person name="Sedzielewska K."/>
            <person name="Noel J."/>
            <person name="Charron P."/>
            <person name="Farinelli L."/>
            <person name="Marton T."/>
            <person name="Kruger M."/>
            <person name="Pelin A."/>
            <person name="Brachmann A."/>
            <person name="Corradi N."/>
        </authorList>
    </citation>
    <scope>NUCLEOTIDE SEQUENCE [LARGE SCALE GENOMIC DNA]</scope>
    <source>
        <strain evidence="2 3">C2</strain>
    </source>
</reference>
<dbReference type="Proteomes" id="UP000233469">
    <property type="component" value="Unassembled WGS sequence"/>
</dbReference>
<evidence type="ECO:0000256" key="1">
    <source>
        <dbReference type="SAM" id="MobiDB-lite"/>
    </source>
</evidence>
<protein>
    <submittedName>
        <fullName evidence="2">Uncharacterized protein</fullName>
    </submittedName>
</protein>
<dbReference type="AlphaFoldDB" id="A0A2N1MDW4"/>
<organism evidence="2 3">
    <name type="scientific">Rhizophagus irregularis</name>
    <dbReference type="NCBI Taxonomy" id="588596"/>
    <lineage>
        <taxon>Eukaryota</taxon>
        <taxon>Fungi</taxon>
        <taxon>Fungi incertae sedis</taxon>
        <taxon>Mucoromycota</taxon>
        <taxon>Glomeromycotina</taxon>
        <taxon>Glomeromycetes</taxon>
        <taxon>Glomerales</taxon>
        <taxon>Glomeraceae</taxon>
        <taxon>Rhizophagus</taxon>
    </lineage>
</organism>
<proteinExistence type="predicted"/>
<dbReference type="VEuPathDB" id="FungiDB:RhiirFUN_010974"/>
<dbReference type="EMBL" id="LLXL01002848">
    <property type="protein sequence ID" value="PKK59836.1"/>
    <property type="molecule type" value="Genomic_DNA"/>
</dbReference>
<dbReference type="VEuPathDB" id="FungiDB:FUN_022484"/>
<dbReference type="VEuPathDB" id="FungiDB:FUN_022485"/>
<dbReference type="VEuPathDB" id="FungiDB:RhiirA1_457140"/>
<evidence type="ECO:0000313" key="2">
    <source>
        <dbReference type="EMBL" id="PKK59836.1"/>
    </source>
</evidence>
<dbReference type="VEuPathDB" id="FungiDB:FUN_022664"/>